<reference evidence="1 2" key="1">
    <citation type="submission" date="2021-06" db="EMBL/GenBank/DDBJ databases">
        <authorList>
            <person name="Palmer J.M."/>
        </authorList>
    </citation>
    <scope>NUCLEOTIDE SEQUENCE [LARGE SCALE GENOMIC DNA]</scope>
    <source>
        <strain evidence="1 2">GA_2019</strain>
        <tissue evidence="1">Muscle</tissue>
    </source>
</reference>
<feature type="non-terminal residue" evidence="1">
    <location>
        <position position="1"/>
    </location>
</feature>
<gene>
    <name evidence="1" type="ORF">GOODEAATRI_015366</name>
</gene>
<dbReference type="EMBL" id="JAHRIO010031120">
    <property type="protein sequence ID" value="MEQ2168522.1"/>
    <property type="molecule type" value="Genomic_DNA"/>
</dbReference>
<name>A0ABV0NE41_9TELE</name>
<dbReference type="Proteomes" id="UP001476798">
    <property type="component" value="Unassembled WGS sequence"/>
</dbReference>
<proteinExistence type="predicted"/>
<comment type="caution">
    <text evidence="1">The sequence shown here is derived from an EMBL/GenBank/DDBJ whole genome shotgun (WGS) entry which is preliminary data.</text>
</comment>
<organism evidence="1 2">
    <name type="scientific">Goodea atripinnis</name>
    <dbReference type="NCBI Taxonomy" id="208336"/>
    <lineage>
        <taxon>Eukaryota</taxon>
        <taxon>Metazoa</taxon>
        <taxon>Chordata</taxon>
        <taxon>Craniata</taxon>
        <taxon>Vertebrata</taxon>
        <taxon>Euteleostomi</taxon>
        <taxon>Actinopterygii</taxon>
        <taxon>Neopterygii</taxon>
        <taxon>Teleostei</taxon>
        <taxon>Neoteleostei</taxon>
        <taxon>Acanthomorphata</taxon>
        <taxon>Ovalentaria</taxon>
        <taxon>Atherinomorphae</taxon>
        <taxon>Cyprinodontiformes</taxon>
        <taxon>Goodeidae</taxon>
        <taxon>Goodea</taxon>
    </lineage>
</organism>
<evidence type="ECO:0000313" key="2">
    <source>
        <dbReference type="Proteomes" id="UP001476798"/>
    </source>
</evidence>
<sequence>DRFGSSPTGAQRDLCPSCLGVDHLREALTDNAWPNCAVLPLSLQSSCLAGFDHAPVKRSAFDTLGGPRKRTRKSLGLSLKVDQLTSELTQMKELLHTLQGGMGSGLATEPDPGPDLCSGVSASDDDAVSLAASVMLAGQRQIAGLWQPCRKFGLGHMPPV</sequence>
<keyword evidence="2" id="KW-1185">Reference proteome</keyword>
<protein>
    <submittedName>
        <fullName evidence="1">Uncharacterized protein</fullName>
    </submittedName>
</protein>
<accession>A0ABV0NE41</accession>
<evidence type="ECO:0000313" key="1">
    <source>
        <dbReference type="EMBL" id="MEQ2168522.1"/>
    </source>
</evidence>